<dbReference type="Gene3D" id="3.40.50.150">
    <property type="entry name" value="Vaccinia Virus protein VP39"/>
    <property type="match status" value="1"/>
</dbReference>
<dbReference type="PANTHER" id="PTHR14911:SF13">
    <property type="entry name" value="TRNA (GUANINE(6)-N2)-METHYLTRANSFERASE THUMP3"/>
    <property type="match status" value="1"/>
</dbReference>
<sequence>MTGESLVARCVHGLEPTLAEEILGLGLGTITYIGHREVRFRARPAQARRPGRGTAELSTADDVFLLAAQCPDPGPRKDAAAALARLADSADSADLDGLLRPRLRHGGTGEVAGVEVSASALGRRNFTRYDVEDAVGQALARRLGVAHHSRRGGAAPPAGSNGWRVTLDGERATLLLRVADRPLHRRDYKRRSIPGTLHPPVAAAMARMAGIRPGDLVVDPCCGAGTLLIEAVRHEPQARFCGFDLAPESLQAARDNAAGLPVVLGRADAGRLPLAGGGVARVVCNPPWGGQVAPGGLLGASPARWWAELRRVLMPGGVAVALLPDVAELCTAIRWGLAPVHVQRVRIAGAQAFLIRLEAP</sequence>
<evidence type="ECO:0000313" key="2">
    <source>
        <dbReference type="EMBL" id="GII58781.1"/>
    </source>
</evidence>
<dbReference type="Gene3D" id="3.30.2130.30">
    <property type="match status" value="1"/>
</dbReference>
<comment type="caution">
    <text evidence="2">The sequence shown here is derived from an EMBL/GenBank/DDBJ whole genome shotgun (WGS) entry which is preliminary data.</text>
</comment>
<reference evidence="2" key="1">
    <citation type="submission" date="2021-01" db="EMBL/GenBank/DDBJ databases">
        <title>Whole genome shotgun sequence of Planotetraspora thailandica NBRC 104271.</title>
        <authorList>
            <person name="Komaki H."/>
            <person name="Tamura T."/>
        </authorList>
    </citation>
    <scope>NUCLEOTIDE SEQUENCE</scope>
    <source>
        <strain evidence="2">NBRC 104271</strain>
    </source>
</reference>
<dbReference type="InterPro" id="IPR000241">
    <property type="entry name" value="RlmKL-like_Mtase"/>
</dbReference>
<dbReference type="GO" id="GO:0016423">
    <property type="term" value="F:tRNA (guanine) methyltransferase activity"/>
    <property type="evidence" value="ECO:0007669"/>
    <property type="project" value="TreeGrafter"/>
</dbReference>
<dbReference type="CDD" id="cd02440">
    <property type="entry name" value="AdoMet_MTases"/>
    <property type="match status" value="1"/>
</dbReference>
<feature type="domain" description="Ribosomal RNA large subunit methyltransferase K/L-like methyltransferase" evidence="1">
    <location>
        <begin position="186"/>
        <end position="334"/>
    </location>
</feature>
<dbReference type="Proteomes" id="UP000605992">
    <property type="component" value="Unassembled WGS sequence"/>
</dbReference>
<protein>
    <recommendedName>
        <fullName evidence="1">Ribosomal RNA large subunit methyltransferase K/L-like methyltransferase domain-containing protein</fullName>
    </recommendedName>
</protein>
<dbReference type="PANTHER" id="PTHR14911">
    <property type="entry name" value="THUMP DOMAIN-CONTAINING"/>
    <property type="match status" value="1"/>
</dbReference>
<dbReference type="GO" id="GO:0030488">
    <property type="term" value="P:tRNA methylation"/>
    <property type="evidence" value="ECO:0007669"/>
    <property type="project" value="TreeGrafter"/>
</dbReference>
<dbReference type="Pfam" id="PF01170">
    <property type="entry name" value="UPF0020"/>
    <property type="match status" value="1"/>
</dbReference>
<proteinExistence type="predicted"/>
<evidence type="ECO:0000313" key="3">
    <source>
        <dbReference type="Proteomes" id="UP000605992"/>
    </source>
</evidence>
<dbReference type="RefSeq" id="WP_203948871.1">
    <property type="nucleotide sequence ID" value="NZ_BOOR01000071.1"/>
</dbReference>
<accession>A0A8J3Y111</accession>
<evidence type="ECO:0000259" key="1">
    <source>
        <dbReference type="Pfam" id="PF01170"/>
    </source>
</evidence>
<name>A0A8J3Y111_9ACTN</name>
<keyword evidence="3" id="KW-1185">Reference proteome</keyword>
<organism evidence="2 3">
    <name type="scientific">Planotetraspora thailandica</name>
    <dbReference type="NCBI Taxonomy" id="487172"/>
    <lineage>
        <taxon>Bacteria</taxon>
        <taxon>Bacillati</taxon>
        <taxon>Actinomycetota</taxon>
        <taxon>Actinomycetes</taxon>
        <taxon>Streptosporangiales</taxon>
        <taxon>Streptosporangiaceae</taxon>
        <taxon>Planotetraspora</taxon>
    </lineage>
</organism>
<gene>
    <name evidence="2" type="ORF">Pth03_71700</name>
</gene>
<dbReference type="SUPFAM" id="SSF53335">
    <property type="entry name" value="S-adenosyl-L-methionine-dependent methyltransferases"/>
    <property type="match status" value="1"/>
</dbReference>
<dbReference type="InterPro" id="IPR029063">
    <property type="entry name" value="SAM-dependent_MTases_sf"/>
</dbReference>
<dbReference type="AlphaFoldDB" id="A0A8J3Y111"/>
<dbReference type="EMBL" id="BOOR01000071">
    <property type="protein sequence ID" value="GII58781.1"/>
    <property type="molecule type" value="Genomic_DNA"/>
</dbReference>